<organism evidence="1 2">
    <name type="scientific">Trifolium pratense</name>
    <name type="common">Red clover</name>
    <dbReference type="NCBI Taxonomy" id="57577"/>
    <lineage>
        <taxon>Eukaryota</taxon>
        <taxon>Viridiplantae</taxon>
        <taxon>Streptophyta</taxon>
        <taxon>Embryophyta</taxon>
        <taxon>Tracheophyta</taxon>
        <taxon>Spermatophyta</taxon>
        <taxon>Magnoliopsida</taxon>
        <taxon>eudicotyledons</taxon>
        <taxon>Gunneridae</taxon>
        <taxon>Pentapetalae</taxon>
        <taxon>rosids</taxon>
        <taxon>fabids</taxon>
        <taxon>Fabales</taxon>
        <taxon>Fabaceae</taxon>
        <taxon>Papilionoideae</taxon>
        <taxon>50 kb inversion clade</taxon>
        <taxon>NPAAA clade</taxon>
        <taxon>Hologalegina</taxon>
        <taxon>IRL clade</taxon>
        <taxon>Trifolieae</taxon>
        <taxon>Trifolium</taxon>
    </lineage>
</organism>
<proteinExistence type="predicted"/>
<reference evidence="1 2" key="2">
    <citation type="journal article" date="2017" name="Front. Plant Sci.">
        <title>Gene Classification and Mining of Molecular Markers Useful in Red Clover (Trifolium pratense) Breeding.</title>
        <authorList>
            <person name="Istvanek J."/>
            <person name="Dluhosova J."/>
            <person name="Dluhos P."/>
            <person name="Patkova L."/>
            <person name="Nedelnik J."/>
            <person name="Repkova J."/>
        </authorList>
    </citation>
    <scope>NUCLEOTIDE SEQUENCE [LARGE SCALE GENOMIC DNA]</scope>
    <source>
        <strain evidence="2">cv. Tatra</strain>
        <tissue evidence="1">Young leaves</tissue>
    </source>
</reference>
<evidence type="ECO:0000313" key="2">
    <source>
        <dbReference type="Proteomes" id="UP000236291"/>
    </source>
</evidence>
<name>A0A2K3MJ67_TRIPR</name>
<accession>A0A2K3MJ67</accession>
<sequence length="50" mass="5382">MIAVAGACGKNRELPWEMTEVSSDTGLKLQAANGKVQALEKEIANNPRLQ</sequence>
<protein>
    <submittedName>
        <fullName evidence="1">Uncharacterized protein</fullName>
    </submittedName>
</protein>
<comment type="caution">
    <text evidence="1">The sequence shown here is derived from an EMBL/GenBank/DDBJ whole genome shotgun (WGS) entry which is preliminary data.</text>
</comment>
<dbReference type="AlphaFoldDB" id="A0A2K3MJ67"/>
<feature type="non-terminal residue" evidence="1">
    <location>
        <position position="50"/>
    </location>
</feature>
<evidence type="ECO:0000313" key="1">
    <source>
        <dbReference type="EMBL" id="PNX90838.1"/>
    </source>
</evidence>
<dbReference type="Proteomes" id="UP000236291">
    <property type="component" value="Unassembled WGS sequence"/>
</dbReference>
<reference evidence="1 2" key="1">
    <citation type="journal article" date="2014" name="Am. J. Bot.">
        <title>Genome assembly and annotation for red clover (Trifolium pratense; Fabaceae).</title>
        <authorList>
            <person name="Istvanek J."/>
            <person name="Jaros M."/>
            <person name="Krenek A."/>
            <person name="Repkova J."/>
        </authorList>
    </citation>
    <scope>NUCLEOTIDE SEQUENCE [LARGE SCALE GENOMIC DNA]</scope>
    <source>
        <strain evidence="2">cv. Tatra</strain>
        <tissue evidence="1">Young leaves</tissue>
    </source>
</reference>
<gene>
    <name evidence="1" type="ORF">L195_g046965</name>
</gene>
<dbReference type="EMBL" id="ASHM01064149">
    <property type="protein sequence ID" value="PNX90838.1"/>
    <property type="molecule type" value="Genomic_DNA"/>
</dbReference>